<evidence type="ECO:0000256" key="1">
    <source>
        <dbReference type="ARBA" id="ARBA00008814"/>
    </source>
</evidence>
<protein>
    <submittedName>
        <fullName evidence="4">ABC-type transport system, substrate-binding protein</fullName>
    </submittedName>
</protein>
<comment type="similarity">
    <text evidence="1">Belongs to the bacterial solute-binding protein 8 family.</text>
</comment>
<evidence type="ECO:0000256" key="2">
    <source>
        <dbReference type="SAM" id="SignalP"/>
    </source>
</evidence>
<evidence type="ECO:0000313" key="4">
    <source>
        <dbReference type="EMBL" id="ACR18676.1"/>
    </source>
</evidence>
<dbReference type="PANTHER" id="PTHR30535">
    <property type="entry name" value="VITAMIN B12-BINDING PROTEIN"/>
    <property type="match status" value="1"/>
</dbReference>
<dbReference type="PANTHER" id="PTHR30535:SF7">
    <property type="entry name" value="IRON(III) DICITRATE-BINDING PROTEIN"/>
    <property type="match status" value="1"/>
</dbReference>
<name>C4LLH1_CORK4</name>
<dbReference type="eggNOG" id="COG0614">
    <property type="taxonomic scope" value="Bacteria"/>
</dbReference>
<dbReference type="AlphaFoldDB" id="C4LLH1"/>
<dbReference type="SUPFAM" id="SSF53807">
    <property type="entry name" value="Helical backbone' metal receptor"/>
    <property type="match status" value="1"/>
</dbReference>
<dbReference type="Gene3D" id="3.40.50.1980">
    <property type="entry name" value="Nitrogenase molybdenum iron protein domain"/>
    <property type="match status" value="2"/>
</dbReference>
<dbReference type="KEGG" id="ckp:ckrop_1967"/>
<keyword evidence="2" id="KW-0732">Signal</keyword>
<reference evidence="4 5" key="1">
    <citation type="journal article" date="2008" name="J. Biotechnol.">
        <title>Ultrafast pyrosequencing of Corynebacterium kroppenstedtii DSM44385 revealed insights into the physiology of a lipophilic corynebacterium that lacks mycolic acids.</title>
        <authorList>
            <person name="Tauch A."/>
            <person name="Schneider J."/>
            <person name="Szczepanowski R."/>
            <person name="Tilker A."/>
            <person name="Viehoever P."/>
            <person name="Gartemann K.-H."/>
            <person name="Arnold W."/>
            <person name="Blom J."/>
            <person name="Brinkrolf K."/>
            <person name="Brune I."/>
            <person name="Goetker S."/>
            <person name="Weisshaar B."/>
            <person name="Goesmann A."/>
            <person name="Droege M."/>
            <person name="Puehler A."/>
        </authorList>
    </citation>
    <scope>NUCLEOTIDE SEQUENCE [LARGE SCALE GENOMIC DNA]</scope>
    <source>
        <strain evidence="5">DSM 44385 / JCM 11950 / CIP 105744 / CCUG 35717</strain>
    </source>
</reference>
<accession>C4LLH1</accession>
<dbReference type="Pfam" id="PF01497">
    <property type="entry name" value="Peripla_BP_2"/>
    <property type="match status" value="1"/>
</dbReference>
<dbReference type="Proteomes" id="UP000001473">
    <property type="component" value="Chromosome"/>
</dbReference>
<dbReference type="InterPro" id="IPR002491">
    <property type="entry name" value="ABC_transptr_periplasmic_BD"/>
</dbReference>
<evidence type="ECO:0000313" key="5">
    <source>
        <dbReference type="Proteomes" id="UP000001473"/>
    </source>
</evidence>
<proteinExistence type="inferred from homology"/>
<dbReference type="STRING" id="645127.ckrop_1967"/>
<dbReference type="PROSITE" id="PS50983">
    <property type="entry name" value="FE_B12_PBP"/>
    <property type="match status" value="1"/>
</dbReference>
<keyword evidence="5" id="KW-1185">Reference proteome</keyword>
<feature type="signal peptide" evidence="2">
    <location>
        <begin position="1"/>
        <end position="38"/>
    </location>
</feature>
<dbReference type="EMBL" id="CP001620">
    <property type="protein sequence ID" value="ACR18676.1"/>
    <property type="molecule type" value="Genomic_DNA"/>
</dbReference>
<dbReference type="HOGENOM" id="CLU_038034_7_2_11"/>
<feature type="chain" id="PRO_5039110363" evidence="2">
    <location>
        <begin position="39"/>
        <end position="390"/>
    </location>
</feature>
<dbReference type="InterPro" id="IPR050902">
    <property type="entry name" value="ABC_Transporter_SBP"/>
</dbReference>
<feature type="domain" description="Fe/B12 periplasmic-binding" evidence="3">
    <location>
        <begin position="77"/>
        <end position="368"/>
    </location>
</feature>
<sequence>MKQNNRLKLIDGGRRRRSARTIATSALMASLIMAPLTACSSSDKSTSASGGNEGANSGPVTVKNCGKDATYPSTAKHMYVNDGNMIATTLAVGAADNIANVSSLQDDKAILEAKYGKDVVDKLKVDAPDSPSLERIIATKPDLVFAGWNYGFSESKNLTPDALKDHGIESYILSESCRQGGSDKRGTMDPWDAAKTDLTNIGKLTGHEDKANDVVKDVDKRLDALKQAPAAEGADNAEGSGKPPVTFVFDSAKDTIFTSGKFGGPQAIIEAAGGKNATDDVDDTWTTVGWEKIASAQPDVIAFVDYPSQTFEEKVKILESNPATKNLEAVKQKRFVNLPYAMWTSGPLNIDAAEYMRKRYEKFGLMPKSDIRTDVQLPDSLAGREYFVEK</sequence>
<gene>
    <name evidence="4" type="ordered locus">ckrop_1967</name>
</gene>
<evidence type="ECO:0000259" key="3">
    <source>
        <dbReference type="PROSITE" id="PS50983"/>
    </source>
</evidence>
<organism evidence="4 5">
    <name type="scientific">Corynebacterium kroppenstedtii (strain DSM 44385 / JCM 11950 / CIP 105744 / CCUG 35717)</name>
    <dbReference type="NCBI Taxonomy" id="645127"/>
    <lineage>
        <taxon>Bacteria</taxon>
        <taxon>Bacillati</taxon>
        <taxon>Actinomycetota</taxon>
        <taxon>Actinomycetes</taxon>
        <taxon>Mycobacteriales</taxon>
        <taxon>Corynebacteriaceae</taxon>
        <taxon>Corynebacterium</taxon>
    </lineage>
</organism>